<dbReference type="PRINTS" id="PR00722">
    <property type="entry name" value="CHYMOTRYPSIN"/>
</dbReference>
<protein>
    <recommendedName>
        <fullName evidence="9">Peptidase S1 domain-containing protein</fullName>
    </recommendedName>
</protein>
<evidence type="ECO:0000256" key="4">
    <source>
        <dbReference type="ARBA" id="ARBA00022825"/>
    </source>
</evidence>
<evidence type="ECO:0000256" key="3">
    <source>
        <dbReference type="ARBA" id="ARBA00022801"/>
    </source>
</evidence>
<dbReference type="Proteomes" id="UP001530293">
    <property type="component" value="Unassembled WGS sequence"/>
</dbReference>
<evidence type="ECO:0000313" key="11">
    <source>
        <dbReference type="Proteomes" id="UP001530293"/>
    </source>
</evidence>
<dbReference type="InterPro" id="IPR009003">
    <property type="entry name" value="Peptidase_S1_PA"/>
</dbReference>
<dbReference type="CDD" id="cd00190">
    <property type="entry name" value="Tryp_SPc"/>
    <property type="match status" value="1"/>
</dbReference>
<dbReference type="InterPro" id="IPR050430">
    <property type="entry name" value="Peptidase_S1"/>
</dbReference>
<dbReference type="InterPro" id="IPR001254">
    <property type="entry name" value="Trypsin_dom"/>
</dbReference>
<dbReference type="PROSITE" id="PS00134">
    <property type="entry name" value="TRYPSIN_HIS"/>
    <property type="match status" value="1"/>
</dbReference>
<dbReference type="PANTHER" id="PTHR24276">
    <property type="entry name" value="POLYSERASE-RELATED"/>
    <property type="match status" value="1"/>
</dbReference>
<dbReference type="Pfam" id="PF00089">
    <property type="entry name" value="Trypsin"/>
    <property type="match status" value="1"/>
</dbReference>
<organism evidence="10 11">
    <name type="scientific">Discostella pseudostelligera</name>
    <dbReference type="NCBI Taxonomy" id="259834"/>
    <lineage>
        <taxon>Eukaryota</taxon>
        <taxon>Sar</taxon>
        <taxon>Stramenopiles</taxon>
        <taxon>Ochrophyta</taxon>
        <taxon>Bacillariophyta</taxon>
        <taxon>Coscinodiscophyceae</taxon>
        <taxon>Thalassiosirophycidae</taxon>
        <taxon>Stephanodiscales</taxon>
        <taxon>Stephanodiscaceae</taxon>
        <taxon>Discostella</taxon>
    </lineage>
</organism>
<feature type="domain" description="Peptidase S1" evidence="9">
    <location>
        <begin position="71"/>
        <end position="297"/>
    </location>
</feature>
<comment type="caution">
    <text evidence="10">The sequence shown here is derived from an EMBL/GenBank/DDBJ whole genome shotgun (WGS) entry which is preliminary data.</text>
</comment>
<dbReference type="InterPro" id="IPR001314">
    <property type="entry name" value="Peptidase_S1A"/>
</dbReference>
<name>A0ABD3N1V7_9STRA</name>
<keyword evidence="3 7" id="KW-0378">Hydrolase</keyword>
<evidence type="ECO:0000256" key="7">
    <source>
        <dbReference type="RuleBase" id="RU363034"/>
    </source>
</evidence>
<dbReference type="InterPro" id="IPR043504">
    <property type="entry name" value="Peptidase_S1_PA_chymotrypsin"/>
</dbReference>
<dbReference type="PROSITE" id="PS50240">
    <property type="entry name" value="TRYPSIN_DOM"/>
    <property type="match status" value="1"/>
</dbReference>
<evidence type="ECO:0000259" key="9">
    <source>
        <dbReference type="PROSITE" id="PS50240"/>
    </source>
</evidence>
<accession>A0ABD3N1V7</accession>
<keyword evidence="4 7" id="KW-0720">Serine protease</keyword>
<keyword evidence="2 7" id="KW-0645">Protease</keyword>
<keyword evidence="5" id="KW-0843">Virulence</keyword>
<sequence>MSINNSSIEEGVIDVHQAPAASSSSSWLGQKRSSKMFVTVTVMFMAVAVIAIALSTRKSRTKAKEANSSLIVGGTKATEGFPYMVAFRNSEGEHACGGSLIAKDVVLTAAHCDDLNEAILGLHTNVEVIGVKSILPHPDFDGNTTDVDFMLVFLEHAFTASNVEVVTLNSDPTFPLEGQEVTVMGWGSNQYYYGATSDLLRKVNMNIISDDECNASRGTWTFGFESYNNRITNDMMCATSKTSGGAPCDGDSGGPLIVSGGSAGVDVQVGIISWSVDCASDTFPSVFARVSNKYNWIVFEVCKGSLYASESGFDCSSIASNPTSSPTDVETVWVDVAYRPTYMPTGYVTWLGPGRVYGGCLKDACKEQWKATGVGNFYMGSYADYGCFRKGDNYYWGEGATSDDQINVEPSGEKERVKCGCYGDNCYYDENVKFDDALV</sequence>
<evidence type="ECO:0000256" key="2">
    <source>
        <dbReference type="ARBA" id="ARBA00022670"/>
    </source>
</evidence>
<evidence type="ECO:0000256" key="5">
    <source>
        <dbReference type="ARBA" id="ARBA00023026"/>
    </source>
</evidence>
<comment type="similarity">
    <text evidence="1">Belongs to the peptidase S1 family.</text>
</comment>
<dbReference type="SUPFAM" id="SSF50494">
    <property type="entry name" value="Trypsin-like serine proteases"/>
    <property type="match status" value="1"/>
</dbReference>
<feature type="transmembrane region" description="Helical" evidence="8">
    <location>
        <begin position="36"/>
        <end position="54"/>
    </location>
</feature>
<dbReference type="PROSITE" id="PS00135">
    <property type="entry name" value="TRYPSIN_SER"/>
    <property type="match status" value="1"/>
</dbReference>
<dbReference type="GO" id="GO:0006508">
    <property type="term" value="P:proteolysis"/>
    <property type="evidence" value="ECO:0007669"/>
    <property type="project" value="UniProtKB-KW"/>
</dbReference>
<dbReference type="FunFam" id="2.40.10.10:FF:000036">
    <property type="entry name" value="Trypsin beta"/>
    <property type="match status" value="1"/>
</dbReference>
<dbReference type="InterPro" id="IPR033116">
    <property type="entry name" value="TRYPSIN_SER"/>
</dbReference>
<evidence type="ECO:0000256" key="1">
    <source>
        <dbReference type="ARBA" id="ARBA00007664"/>
    </source>
</evidence>
<dbReference type="AlphaFoldDB" id="A0ABD3N1V7"/>
<gene>
    <name evidence="10" type="ORF">ACHAWU_005898</name>
</gene>
<dbReference type="GO" id="GO:0008236">
    <property type="term" value="F:serine-type peptidase activity"/>
    <property type="evidence" value="ECO:0007669"/>
    <property type="project" value="UniProtKB-KW"/>
</dbReference>
<proteinExistence type="inferred from homology"/>
<keyword evidence="8" id="KW-0812">Transmembrane</keyword>
<keyword evidence="8" id="KW-0472">Membrane</keyword>
<keyword evidence="8" id="KW-1133">Transmembrane helix</keyword>
<dbReference type="EMBL" id="JALLBG020000046">
    <property type="protein sequence ID" value="KAL3770071.1"/>
    <property type="molecule type" value="Genomic_DNA"/>
</dbReference>
<evidence type="ECO:0000256" key="6">
    <source>
        <dbReference type="ARBA" id="ARBA00023157"/>
    </source>
</evidence>
<keyword evidence="6" id="KW-1015">Disulfide bond</keyword>
<reference evidence="10 11" key="1">
    <citation type="submission" date="2024-10" db="EMBL/GenBank/DDBJ databases">
        <title>Updated reference genomes for cyclostephanoid diatoms.</title>
        <authorList>
            <person name="Roberts W.R."/>
            <person name="Alverson A.J."/>
        </authorList>
    </citation>
    <scope>NUCLEOTIDE SEQUENCE [LARGE SCALE GENOMIC DNA]</scope>
    <source>
        <strain evidence="10 11">AJA232-27</strain>
    </source>
</reference>
<dbReference type="InterPro" id="IPR018114">
    <property type="entry name" value="TRYPSIN_HIS"/>
</dbReference>
<evidence type="ECO:0000256" key="8">
    <source>
        <dbReference type="SAM" id="Phobius"/>
    </source>
</evidence>
<dbReference type="Gene3D" id="2.40.10.10">
    <property type="entry name" value="Trypsin-like serine proteases"/>
    <property type="match status" value="1"/>
</dbReference>
<dbReference type="PANTHER" id="PTHR24276:SF91">
    <property type="entry name" value="AT26814P-RELATED"/>
    <property type="match status" value="1"/>
</dbReference>
<keyword evidence="11" id="KW-1185">Reference proteome</keyword>
<dbReference type="SMART" id="SM00020">
    <property type="entry name" value="Tryp_SPc"/>
    <property type="match status" value="1"/>
</dbReference>
<evidence type="ECO:0000313" key="10">
    <source>
        <dbReference type="EMBL" id="KAL3770071.1"/>
    </source>
</evidence>